<dbReference type="InParanoid" id="A0A4V3SIP0"/>
<gene>
    <name evidence="1" type="ORF">EX30DRAFT_41556</name>
</gene>
<organism evidence="1 2">
    <name type="scientific">Ascodesmis nigricans</name>
    <dbReference type="NCBI Taxonomy" id="341454"/>
    <lineage>
        <taxon>Eukaryota</taxon>
        <taxon>Fungi</taxon>
        <taxon>Dikarya</taxon>
        <taxon>Ascomycota</taxon>
        <taxon>Pezizomycotina</taxon>
        <taxon>Pezizomycetes</taxon>
        <taxon>Pezizales</taxon>
        <taxon>Ascodesmidaceae</taxon>
        <taxon>Ascodesmis</taxon>
    </lineage>
</organism>
<dbReference type="Proteomes" id="UP000298138">
    <property type="component" value="Unassembled WGS sequence"/>
</dbReference>
<dbReference type="EMBL" id="ML220122">
    <property type="protein sequence ID" value="TGZ80865.1"/>
    <property type="molecule type" value="Genomic_DNA"/>
</dbReference>
<keyword evidence="2" id="KW-1185">Reference proteome</keyword>
<name>A0A4V3SIP0_9PEZI</name>
<evidence type="ECO:0000313" key="2">
    <source>
        <dbReference type="Proteomes" id="UP000298138"/>
    </source>
</evidence>
<proteinExistence type="predicted"/>
<accession>A0A4V3SIP0</accession>
<evidence type="ECO:0000313" key="1">
    <source>
        <dbReference type="EMBL" id="TGZ80865.1"/>
    </source>
</evidence>
<protein>
    <submittedName>
        <fullName evidence="1">Uncharacterized protein</fullName>
    </submittedName>
</protein>
<sequence length="188" mass="20810">MALRNSMDHRYINTLVITTPPLLSCSLSSGLLHLHAIATLLAAARPYRRPSVPPRQPAASYPQSPFFTSGHYLLLLQSSPLTPRAAAVIILQLYRRTHKPTPAHHPLPAVVAAPVLWRPAFPRPNLSQSALPSRPDSHSIEQQFPSLPTALTIQRCHGPILDTHTHTHTQYKRRYPSGQPATNLTFLA</sequence>
<dbReference type="AlphaFoldDB" id="A0A4V3SIP0"/>
<reference evidence="1 2" key="1">
    <citation type="submission" date="2019-04" db="EMBL/GenBank/DDBJ databases">
        <title>Comparative genomics and transcriptomics to analyze fruiting body development in filamentous ascomycetes.</title>
        <authorList>
            <consortium name="DOE Joint Genome Institute"/>
            <person name="Lutkenhaus R."/>
            <person name="Traeger S."/>
            <person name="Breuer J."/>
            <person name="Kuo A."/>
            <person name="Lipzen A."/>
            <person name="Pangilinan J."/>
            <person name="Dilworth D."/>
            <person name="Sandor L."/>
            <person name="Poggeler S."/>
            <person name="Barry K."/>
            <person name="Grigoriev I.V."/>
            <person name="Nowrousian M."/>
        </authorList>
    </citation>
    <scope>NUCLEOTIDE SEQUENCE [LARGE SCALE GENOMIC DNA]</scope>
    <source>
        <strain evidence="1 2">CBS 389.68</strain>
    </source>
</reference>